<accession>E4XE43</accession>
<dbReference type="Gene3D" id="2.60.120.650">
    <property type="entry name" value="Cupin"/>
    <property type="match status" value="1"/>
</dbReference>
<dbReference type="OrthoDB" id="47172at2759"/>
<dbReference type="Pfam" id="PF13621">
    <property type="entry name" value="Cupin_8"/>
    <property type="match status" value="1"/>
</dbReference>
<dbReference type="PANTHER" id="PTHR12461:SF95">
    <property type="entry name" value="JMJC DOMAIN-CONTAINING PROTEIN"/>
    <property type="match status" value="1"/>
</dbReference>
<organism evidence="2">
    <name type="scientific">Oikopleura dioica</name>
    <name type="common">Tunicate</name>
    <dbReference type="NCBI Taxonomy" id="34765"/>
    <lineage>
        <taxon>Eukaryota</taxon>
        <taxon>Metazoa</taxon>
        <taxon>Chordata</taxon>
        <taxon>Tunicata</taxon>
        <taxon>Appendicularia</taxon>
        <taxon>Copelata</taxon>
        <taxon>Oikopleuridae</taxon>
        <taxon>Oikopleura</taxon>
    </lineage>
</organism>
<gene>
    <name evidence="2" type="ORF">GSOID_T00008445001</name>
</gene>
<dbReference type="GO" id="GO:0005634">
    <property type="term" value="C:nucleus"/>
    <property type="evidence" value="ECO:0007669"/>
    <property type="project" value="TreeGrafter"/>
</dbReference>
<evidence type="ECO:0000313" key="2">
    <source>
        <dbReference type="EMBL" id="CBY19433.1"/>
    </source>
</evidence>
<sequence>MIPWAKENREIPRTHTSRLTVQQFLADYVHKNVPVIIEGSLEELDCRKWSLNFLKDKIGACPVQCRGKTDLESYRKGIKYCIHETTVGEYIADLQNGHKRSTSRYLAAQNIKRAFPQIGDASFVPKFISDNKIHAGPFLWIARNGHYEYTHVDPDEGCLMILEGEKSVRLISNVHWDVLEPNALGSLGRTVQSSVDLENPTPSQKEALKMVNCHFGKIRPGDVLYIPALWWHQVSALSNGVSINIFWGEVGESKFMKKILEEPTLTAFKYWMLNVVEQNKAHVSWPRILSRLEEVLKNFFLKQWHETASTEQIELIKKFIMTHLNISELPPLENNPPKHPPTMKIRGLLHRDRGQGKTSLQCNTSFSC</sequence>
<name>E4XE43_OIKDI</name>
<dbReference type="Proteomes" id="UP000001307">
    <property type="component" value="Unassembled WGS sequence"/>
</dbReference>
<dbReference type="PANTHER" id="PTHR12461">
    <property type="entry name" value="HYPOXIA-INDUCIBLE FACTOR 1 ALPHA INHIBITOR-RELATED"/>
    <property type="match status" value="1"/>
</dbReference>
<feature type="domain" description="JmjC" evidence="1">
    <location>
        <begin position="113"/>
        <end position="264"/>
    </location>
</feature>
<dbReference type="InterPro" id="IPR041667">
    <property type="entry name" value="Cupin_8"/>
</dbReference>
<protein>
    <recommendedName>
        <fullName evidence="1">JmjC domain-containing protein</fullName>
    </recommendedName>
</protein>
<evidence type="ECO:0000313" key="3">
    <source>
        <dbReference type="Proteomes" id="UP000001307"/>
    </source>
</evidence>
<dbReference type="GO" id="GO:0051864">
    <property type="term" value="F:histone H3K36 demethylase activity"/>
    <property type="evidence" value="ECO:0007669"/>
    <property type="project" value="TreeGrafter"/>
</dbReference>
<keyword evidence="3" id="KW-1185">Reference proteome</keyword>
<evidence type="ECO:0000259" key="1">
    <source>
        <dbReference type="PROSITE" id="PS51184"/>
    </source>
</evidence>
<dbReference type="EMBL" id="FN653040">
    <property type="protein sequence ID" value="CBY19433.1"/>
    <property type="molecule type" value="Genomic_DNA"/>
</dbReference>
<dbReference type="SUPFAM" id="SSF51197">
    <property type="entry name" value="Clavaminate synthase-like"/>
    <property type="match status" value="1"/>
</dbReference>
<dbReference type="InParanoid" id="E4XE43"/>
<reference evidence="2" key="1">
    <citation type="journal article" date="2010" name="Science">
        <title>Plasticity of animal genome architecture unmasked by rapid evolution of a pelagic tunicate.</title>
        <authorList>
            <person name="Denoeud F."/>
            <person name="Henriet S."/>
            <person name="Mungpakdee S."/>
            <person name="Aury J.M."/>
            <person name="Da Silva C."/>
            <person name="Brinkmann H."/>
            <person name="Mikhaleva J."/>
            <person name="Olsen L.C."/>
            <person name="Jubin C."/>
            <person name="Canestro C."/>
            <person name="Bouquet J.M."/>
            <person name="Danks G."/>
            <person name="Poulain J."/>
            <person name="Campsteijn C."/>
            <person name="Adamski M."/>
            <person name="Cross I."/>
            <person name="Yadetie F."/>
            <person name="Muffato M."/>
            <person name="Louis A."/>
            <person name="Butcher S."/>
            <person name="Tsagkogeorga G."/>
            <person name="Konrad A."/>
            <person name="Singh S."/>
            <person name="Jensen M.F."/>
            <person name="Cong E.H."/>
            <person name="Eikeseth-Otteraa H."/>
            <person name="Noel B."/>
            <person name="Anthouard V."/>
            <person name="Porcel B.M."/>
            <person name="Kachouri-Lafond R."/>
            <person name="Nishino A."/>
            <person name="Ugolini M."/>
            <person name="Chourrout P."/>
            <person name="Nishida H."/>
            <person name="Aasland R."/>
            <person name="Huzurbazar S."/>
            <person name="Westhof E."/>
            <person name="Delsuc F."/>
            <person name="Lehrach H."/>
            <person name="Reinhardt R."/>
            <person name="Weissenbach J."/>
            <person name="Roy S.W."/>
            <person name="Artiguenave F."/>
            <person name="Postlethwait J.H."/>
            <person name="Manak J.R."/>
            <person name="Thompson E.M."/>
            <person name="Jaillon O."/>
            <person name="Du Pasquier L."/>
            <person name="Boudinot P."/>
            <person name="Liberles D.A."/>
            <person name="Volff J.N."/>
            <person name="Philippe H."/>
            <person name="Lenhard B."/>
            <person name="Roest Crollius H."/>
            <person name="Wincker P."/>
            <person name="Chourrout D."/>
        </authorList>
    </citation>
    <scope>NUCLEOTIDE SEQUENCE [LARGE SCALE GENOMIC DNA]</scope>
</reference>
<dbReference type="InterPro" id="IPR003347">
    <property type="entry name" value="JmjC_dom"/>
</dbReference>
<dbReference type="PROSITE" id="PS51184">
    <property type="entry name" value="JMJC"/>
    <property type="match status" value="1"/>
</dbReference>
<dbReference type="AlphaFoldDB" id="E4XE43"/>
<proteinExistence type="predicted"/>